<evidence type="ECO:0000313" key="3">
    <source>
        <dbReference type="Proteomes" id="UP000007148"/>
    </source>
</evidence>
<sequence length="107" mass="11628">MRMFLLDIMEASHINLIVITVNLMVVSSSEAHTGDQITGLANITGARIHFAPRGTFPSSLSPTGGSKSTPNPISALEAGIYAHTIRSEEHGTEQYGLDDYDRNELRD</sequence>
<evidence type="ECO:0000256" key="1">
    <source>
        <dbReference type="SAM" id="MobiDB-lite"/>
    </source>
</evidence>
<accession>G4TXD2</accession>
<dbReference type="AlphaFoldDB" id="G4TXD2"/>
<feature type="region of interest" description="Disordered" evidence="1">
    <location>
        <begin position="85"/>
        <end position="107"/>
    </location>
</feature>
<dbReference type="Proteomes" id="UP000007148">
    <property type="component" value="Unassembled WGS sequence"/>
</dbReference>
<protein>
    <submittedName>
        <fullName evidence="2">Uncharacterized protein</fullName>
    </submittedName>
</protein>
<name>G4TXD2_SERID</name>
<organism evidence="2 3">
    <name type="scientific">Serendipita indica (strain DSM 11827)</name>
    <name type="common">Root endophyte fungus</name>
    <name type="synonym">Piriformospora indica</name>
    <dbReference type="NCBI Taxonomy" id="1109443"/>
    <lineage>
        <taxon>Eukaryota</taxon>
        <taxon>Fungi</taxon>
        <taxon>Dikarya</taxon>
        <taxon>Basidiomycota</taxon>
        <taxon>Agaricomycotina</taxon>
        <taxon>Agaricomycetes</taxon>
        <taxon>Sebacinales</taxon>
        <taxon>Serendipitaceae</taxon>
        <taxon>Serendipita</taxon>
    </lineage>
</organism>
<comment type="caution">
    <text evidence="2">The sequence shown here is derived from an EMBL/GenBank/DDBJ whole genome shotgun (WGS) entry which is preliminary data.</text>
</comment>
<dbReference type="InParanoid" id="G4TXD2"/>
<dbReference type="HOGENOM" id="CLU_2210992_0_0_1"/>
<evidence type="ECO:0000313" key="2">
    <source>
        <dbReference type="EMBL" id="CCA75975.1"/>
    </source>
</evidence>
<feature type="compositionally biased region" description="Polar residues" evidence="1">
    <location>
        <begin position="56"/>
        <end position="72"/>
    </location>
</feature>
<gene>
    <name evidence="2" type="ORF">PIIN_09975</name>
</gene>
<proteinExistence type="predicted"/>
<keyword evidence="3" id="KW-1185">Reference proteome</keyword>
<dbReference type="EMBL" id="CAFZ01000568">
    <property type="protein sequence ID" value="CCA75975.1"/>
    <property type="molecule type" value="Genomic_DNA"/>
</dbReference>
<feature type="region of interest" description="Disordered" evidence="1">
    <location>
        <begin position="54"/>
        <end position="73"/>
    </location>
</feature>
<reference evidence="2 3" key="1">
    <citation type="journal article" date="2011" name="PLoS Pathog.">
        <title>Endophytic Life Strategies Decoded by Genome and Transcriptome Analyses of the Mutualistic Root Symbiont Piriformospora indica.</title>
        <authorList>
            <person name="Zuccaro A."/>
            <person name="Lahrmann U."/>
            <person name="Guldener U."/>
            <person name="Langen G."/>
            <person name="Pfiffi S."/>
            <person name="Biedenkopf D."/>
            <person name="Wong P."/>
            <person name="Samans B."/>
            <person name="Grimm C."/>
            <person name="Basiewicz M."/>
            <person name="Murat C."/>
            <person name="Martin F."/>
            <person name="Kogel K.H."/>
        </authorList>
    </citation>
    <scope>NUCLEOTIDE SEQUENCE [LARGE SCALE GENOMIC DNA]</scope>
    <source>
        <strain evidence="2 3">DSM 11827</strain>
    </source>
</reference>